<dbReference type="Proteomes" id="UP001557470">
    <property type="component" value="Unassembled WGS sequence"/>
</dbReference>
<dbReference type="InterPro" id="IPR058913">
    <property type="entry name" value="Integrase_dom_put"/>
</dbReference>
<comment type="caution">
    <text evidence="2">The sequence shown here is derived from an EMBL/GenBank/DDBJ whole genome shotgun (WGS) entry which is preliminary data.</text>
</comment>
<reference evidence="2 3" key="1">
    <citation type="submission" date="2024-06" db="EMBL/GenBank/DDBJ databases">
        <authorList>
            <person name="Pan Q."/>
            <person name="Wen M."/>
            <person name="Jouanno E."/>
            <person name="Zahm M."/>
            <person name="Klopp C."/>
            <person name="Cabau C."/>
            <person name="Louis A."/>
            <person name="Berthelot C."/>
            <person name="Parey E."/>
            <person name="Roest Crollius H."/>
            <person name="Montfort J."/>
            <person name="Robinson-Rechavi M."/>
            <person name="Bouchez O."/>
            <person name="Lampietro C."/>
            <person name="Lopez Roques C."/>
            <person name="Donnadieu C."/>
            <person name="Postlethwait J."/>
            <person name="Bobe J."/>
            <person name="Verreycken H."/>
            <person name="Guiguen Y."/>
        </authorList>
    </citation>
    <scope>NUCLEOTIDE SEQUENCE [LARGE SCALE GENOMIC DNA]</scope>
    <source>
        <strain evidence="2">Up_M1</strain>
        <tissue evidence="2">Testis</tissue>
    </source>
</reference>
<gene>
    <name evidence="2" type="ORF">UPYG_G00321540</name>
</gene>
<dbReference type="Pfam" id="PF24764">
    <property type="entry name" value="rva_4"/>
    <property type="match status" value="1"/>
</dbReference>
<evidence type="ECO:0000313" key="2">
    <source>
        <dbReference type="EMBL" id="KAL0964268.1"/>
    </source>
</evidence>
<dbReference type="PANTHER" id="PTHR46791">
    <property type="entry name" value="EXPRESSED PROTEIN"/>
    <property type="match status" value="1"/>
</dbReference>
<dbReference type="EMBL" id="JAGEUA010000010">
    <property type="protein sequence ID" value="KAL0964268.1"/>
    <property type="molecule type" value="Genomic_DNA"/>
</dbReference>
<protein>
    <recommendedName>
        <fullName evidence="1">Integrase core domain-containing protein</fullName>
    </recommendedName>
</protein>
<dbReference type="PANTHER" id="PTHR46791:SF11">
    <property type="entry name" value="INTEGRASE CATALYTIC DOMAIN-CONTAINING PROTEIN"/>
    <property type="match status" value="1"/>
</dbReference>
<evidence type="ECO:0000313" key="3">
    <source>
        <dbReference type="Proteomes" id="UP001557470"/>
    </source>
</evidence>
<keyword evidence="3" id="KW-1185">Reference proteome</keyword>
<organism evidence="2 3">
    <name type="scientific">Umbra pygmaea</name>
    <name type="common">Eastern mudminnow</name>
    <dbReference type="NCBI Taxonomy" id="75934"/>
    <lineage>
        <taxon>Eukaryota</taxon>
        <taxon>Metazoa</taxon>
        <taxon>Chordata</taxon>
        <taxon>Craniata</taxon>
        <taxon>Vertebrata</taxon>
        <taxon>Euteleostomi</taxon>
        <taxon>Actinopterygii</taxon>
        <taxon>Neopterygii</taxon>
        <taxon>Teleostei</taxon>
        <taxon>Protacanthopterygii</taxon>
        <taxon>Esociformes</taxon>
        <taxon>Umbridae</taxon>
        <taxon>Umbra</taxon>
    </lineage>
</organism>
<proteinExistence type="predicted"/>
<accession>A0ABD0W4W4</accession>
<dbReference type="SUPFAM" id="SSF53098">
    <property type="entry name" value="Ribonuclease H-like"/>
    <property type="match status" value="1"/>
</dbReference>
<dbReference type="InterPro" id="IPR012337">
    <property type="entry name" value="RNaseH-like_sf"/>
</dbReference>
<name>A0ABD0W4W4_UMBPY</name>
<feature type="domain" description="Integrase core" evidence="1">
    <location>
        <begin position="188"/>
        <end position="373"/>
    </location>
</feature>
<dbReference type="AlphaFoldDB" id="A0ABD0W4W4"/>
<sequence>MVDLDYLLDVAQQELSLATVASHHLNIPLELIDSIQELINTLTLPVESAEESMVNVSDVVTATVGTRGRPCLQIDADHLKSLLSTALPLDDLAKLYGVSRRTLNRRMKEHGLSVRGCYSTISDDELDRAVRSIKSRMPHAGYRLVKGELLARGHRVQWHRVKATMYRVDGAGILARMIQLGFVAPRSYCVPSPLSLVHVDTNHKLIRFNIVIFGGIDGFSRMILYLDAAANNKASTALSIFLDCVHKHGWPSRVRGDQGVENVDIARCMFSVRGTGRGSFIAGKSVHNQRIERLWCDVWSAVSCNYYETLHTMEEEGLIDLSNEMHLFCVHYVFLPRLKADLKCFLGSWNKHPIRTEGNLSPDQLWHIGMLQTPVAEPEFEPLEHLFQDHGYNPDPEDGVVVTEIPTSLSDHNLGVLQGLINPLASTLSDKELYIQALDLVQRLCS</sequence>
<evidence type="ECO:0000259" key="1">
    <source>
        <dbReference type="Pfam" id="PF24764"/>
    </source>
</evidence>